<evidence type="ECO:0000313" key="2">
    <source>
        <dbReference type="EMBL" id="MCI32874.1"/>
    </source>
</evidence>
<feature type="compositionally biased region" description="Basic and acidic residues" evidence="1">
    <location>
        <begin position="1"/>
        <end position="11"/>
    </location>
</feature>
<evidence type="ECO:0000313" key="3">
    <source>
        <dbReference type="Proteomes" id="UP000265520"/>
    </source>
</evidence>
<protein>
    <submittedName>
        <fullName evidence="2">Uncharacterized protein</fullName>
    </submittedName>
</protein>
<feature type="non-terminal residue" evidence="2">
    <location>
        <position position="26"/>
    </location>
</feature>
<dbReference type="AlphaFoldDB" id="A0A392RA20"/>
<feature type="region of interest" description="Disordered" evidence="1">
    <location>
        <begin position="1"/>
        <end position="26"/>
    </location>
</feature>
<comment type="caution">
    <text evidence="2">The sequence shown here is derived from an EMBL/GenBank/DDBJ whole genome shotgun (WGS) entry which is preliminary data.</text>
</comment>
<accession>A0A392RA20</accession>
<sequence>MKWDPSPEDKVQPSPAEAIPEVCTAS</sequence>
<organism evidence="2 3">
    <name type="scientific">Trifolium medium</name>
    <dbReference type="NCBI Taxonomy" id="97028"/>
    <lineage>
        <taxon>Eukaryota</taxon>
        <taxon>Viridiplantae</taxon>
        <taxon>Streptophyta</taxon>
        <taxon>Embryophyta</taxon>
        <taxon>Tracheophyta</taxon>
        <taxon>Spermatophyta</taxon>
        <taxon>Magnoliopsida</taxon>
        <taxon>eudicotyledons</taxon>
        <taxon>Gunneridae</taxon>
        <taxon>Pentapetalae</taxon>
        <taxon>rosids</taxon>
        <taxon>fabids</taxon>
        <taxon>Fabales</taxon>
        <taxon>Fabaceae</taxon>
        <taxon>Papilionoideae</taxon>
        <taxon>50 kb inversion clade</taxon>
        <taxon>NPAAA clade</taxon>
        <taxon>Hologalegina</taxon>
        <taxon>IRL clade</taxon>
        <taxon>Trifolieae</taxon>
        <taxon>Trifolium</taxon>
    </lineage>
</organism>
<proteinExistence type="predicted"/>
<reference evidence="2 3" key="1">
    <citation type="journal article" date="2018" name="Front. Plant Sci.">
        <title>Red Clover (Trifolium pratense) and Zigzag Clover (T. medium) - A Picture of Genomic Similarities and Differences.</title>
        <authorList>
            <person name="Dluhosova J."/>
            <person name="Istvanek J."/>
            <person name="Nedelnik J."/>
            <person name="Repkova J."/>
        </authorList>
    </citation>
    <scope>NUCLEOTIDE SEQUENCE [LARGE SCALE GENOMIC DNA]</scope>
    <source>
        <strain evidence="3">cv. 10/8</strain>
        <tissue evidence="2">Leaf</tissue>
    </source>
</reference>
<keyword evidence="3" id="KW-1185">Reference proteome</keyword>
<name>A0A392RA20_9FABA</name>
<dbReference type="EMBL" id="LXQA010199503">
    <property type="protein sequence ID" value="MCI32874.1"/>
    <property type="molecule type" value="Genomic_DNA"/>
</dbReference>
<evidence type="ECO:0000256" key="1">
    <source>
        <dbReference type="SAM" id="MobiDB-lite"/>
    </source>
</evidence>
<dbReference type="Proteomes" id="UP000265520">
    <property type="component" value="Unassembled WGS sequence"/>
</dbReference>